<dbReference type="InterPro" id="IPR008927">
    <property type="entry name" value="6-PGluconate_DH-like_C_sf"/>
</dbReference>
<dbReference type="PANTHER" id="PTHR48075:SF5">
    <property type="entry name" value="3-HYDROXYBUTYRYL-COA DEHYDROGENASE"/>
    <property type="match status" value="1"/>
</dbReference>
<gene>
    <name evidence="7" type="ORF">EV383_5897</name>
</gene>
<dbReference type="PANTHER" id="PTHR48075">
    <property type="entry name" value="3-HYDROXYACYL-COA DEHYDROGENASE FAMILY PROTEIN"/>
    <property type="match status" value="1"/>
</dbReference>
<dbReference type="InterPro" id="IPR022694">
    <property type="entry name" value="3-OHacyl-CoA_DH"/>
</dbReference>
<dbReference type="InterPro" id="IPR013328">
    <property type="entry name" value="6PGD_dom2"/>
</dbReference>
<comment type="pathway">
    <text evidence="1">Lipid metabolism; butanoate metabolism.</text>
</comment>
<dbReference type="Gene3D" id="1.10.1040.10">
    <property type="entry name" value="N-(1-d-carboxylethyl)-l-norvaline Dehydrogenase, domain 2"/>
    <property type="match status" value="1"/>
</dbReference>
<dbReference type="InterPro" id="IPR006108">
    <property type="entry name" value="3HC_DH_C"/>
</dbReference>
<dbReference type="Pfam" id="PF00725">
    <property type="entry name" value="3HCDH"/>
    <property type="match status" value="1"/>
</dbReference>
<dbReference type="OrthoDB" id="3229174at2"/>
<evidence type="ECO:0000256" key="1">
    <source>
        <dbReference type="ARBA" id="ARBA00005086"/>
    </source>
</evidence>
<feature type="domain" description="3-hydroxyacyl-CoA dehydrogenase NAD binding" evidence="6">
    <location>
        <begin position="8"/>
        <end position="184"/>
    </location>
</feature>
<dbReference type="Pfam" id="PF02737">
    <property type="entry name" value="3HCDH_N"/>
    <property type="match status" value="1"/>
</dbReference>
<organism evidence="7 8">
    <name type="scientific">Pseudonocardia sediminis</name>
    <dbReference type="NCBI Taxonomy" id="1397368"/>
    <lineage>
        <taxon>Bacteria</taxon>
        <taxon>Bacillati</taxon>
        <taxon>Actinomycetota</taxon>
        <taxon>Actinomycetes</taxon>
        <taxon>Pseudonocardiales</taxon>
        <taxon>Pseudonocardiaceae</taxon>
        <taxon>Pseudonocardia</taxon>
    </lineage>
</organism>
<sequence>MSDRTLRAGVIGGGTMGFGIAYVLASSGHATTVVETDAERRAGLLARLESRAQAGVDRGRLDPDAADALSGLVSIVGTVEELRSGLDVVIETVPERMDLKRPVLAAAAERKPALLASNTSSVSIDDLAAELPDPERFCGMHFFNPVWSIALVEIVRGKATGDDTIAAARAVATAIDKESIVVANVPGFATSRLDCISAFESMRMLEEGVADAEDIDRAAVLAYGHPIGPLRLSDVVGLDVRLDIARHLQSVYGERYAPPAILEQKVAAGELGRKSGQGFFEWKD</sequence>
<evidence type="ECO:0000313" key="8">
    <source>
        <dbReference type="Proteomes" id="UP000291591"/>
    </source>
</evidence>
<dbReference type="GO" id="GO:0016616">
    <property type="term" value="F:oxidoreductase activity, acting on the CH-OH group of donors, NAD or NADP as acceptor"/>
    <property type="evidence" value="ECO:0007669"/>
    <property type="project" value="InterPro"/>
</dbReference>
<keyword evidence="3" id="KW-0560">Oxidoreductase</keyword>
<dbReference type="InterPro" id="IPR036291">
    <property type="entry name" value="NAD(P)-bd_dom_sf"/>
</dbReference>
<comment type="caution">
    <text evidence="7">The sequence shown here is derived from an EMBL/GenBank/DDBJ whole genome shotgun (WGS) entry which is preliminary data.</text>
</comment>
<dbReference type="AlphaFoldDB" id="A0A4Q7V7Z2"/>
<dbReference type="PIRSF" id="PIRSF000105">
    <property type="entry name" value="HCDH"/>
    <property type="match status" value="1"/>
</dbReference>
<dbReference type="SUPFAM" id="SSF48179">
    <property type="entry name" value="6-phosphogluconate dehydrogenase C-terminal domain-like"/>
    <property type="match status" value="1"/>
</dbReference>
<dbReference type="GO" id="GO:0070403">
    <property type="term" value="F:NAD+ binding"/>
    <property type="evidence" value="ECO:0007669"/>
    <property type="project" value="InterPro"/>
</dbReference>
<dbReference type="Proteomes" id="UP000291591">
    <property type="component" value="Unassembled WGS sequence"/>
</dbReference>
<name>A0A4Q7V7Z2_PSEST</name>
<dbReference type="GO" id="GO:0006631">
    <property type="term" value="P:fatty acid metabolic process"/>
    <property type="evidence" value="ECO:0007669"/>
    <property type="project" value="InterPro"/>
</dbReference>
<evidence type="ECO:0000313" key="7">
    <source>
        <dbReference type="EMBL" id="RZT88943.1"/>
    </source>
</evidence>
<protein>
    <submittedName>
        <fullName evidence="7">3-hydroxybutyryl-CoA dehydrogenase</fullName>
    </submittedName>
</protein>
<evidence type="ECO:0000259" key="5">
    <source>
        <dbReference type="Pfam" id="PF00725"/>
    </source>
</evidence>
<keyword evidence="8" id="KW-1185">Reference proteome</keyword>
<reference evidence="7 8" key="1">
    <citation type="submission" date="2019-02" db="EMBL/GenBank/DDBJ databases">
        <title>Sequencing the genomes of 1000 actinobacteria strains.</title>
        <authorList>
            <person name="Klenk H.-P."/>
        </authorList>
    </citation>
    <scope>NUCLEOTIDE SEQUENCE [LARGE SCALE GENOMIC DNA]</scope>
    <source>
        <strain evidence="7 8">DSM 45779</strain>
    </source>
</reference>
<evidence type="ECO:0000256" key="4">
    <source>
        <dbReference type="PIRSR" id="PIRSR000105-1"/>
    </source>
</evidence>
<evidence type="ECO:0000259" key="6">
    <source>
        <dbReference type="Pfam" id="PF02737"/>
    </source>
</evidence>
<evidence type="ECO:0000256" key="2">
    <source>
        <dbReference type="ARBA" id="ARBA00009463"/>
    </source>
</evidence>
<dbReference type="RefSeq" id="WP_130293114.1">
    <property type="nucleotide sequence ID" value="NZ_SHKL01000001.1"/>
</dbReference>
<comment type="similarity">
    <text evidence="2">Belongs to the 3-hydroxyacyl-CoA dehydrogenase family.</text>
</comment>
<dbReference type="InterPro" id="IPR006176">
    <property type="entry name" value="3-OHacyl-CoA_DH_NAD-bd"/>
</dbReference>
<dbReference type="Gene3D" id="3.40.50.720">
    <property type="entry name" value="NAD(P)-binding Rossmann-like Domain"/>
    <property type="match status" value="1"/>
</dbReference>
<accession>A0A4Q7V7Z2</accession>
<dbReference type="EMBL" id="SHKL01000001">
    <property type="protein sequence ID" value="RZT88943.1"/>
    <property type="molecule type" value="Genomic_DNA"/>
</dbReference>
<feature type="site" description="Important for catalytic activity" evidence="4">
    <location>
        <position position="141"/>
    </location>
</feature>
<proteinExistence type="inferred from homology"/>
<feature type="domain" description="3-hydroxyacyl-CoA dehydrogenase C-terminal" evidence="5">
    <location>
        <begin position="187"/>
        <end position="282"/>
    </location>
</feature>
<evidence type="ECO:0000256" key="3">
    <source>
        <dbReference type="ARBA" id="ARBA00023002"/>
    </source>
</evidence>
<dbReference type="SUPFAM" id="SSF51735">
    <property type="entry name" value="NAD(P)-binding Rossmann-fold domains"/>
    <property type="match status" value="1"/>
</dbReference>